<keyword evidence="1" id="KW-1133">Transmembrane helix</keyword>
<protein>
    <submittedName>
        <fullName evidence="2">Uncharacterized protein</fullName>
    </submittedName>
</protein>
<dbReference type="AlphaFoldDB" id="A0A7J9KM79"/>
<evidence type="ECO:0000256" key="1">
    <source>
        <dbReference type="SAM" id="Phobius"/>
    </source>
</evidence>
<gene>
    <name evidence="2" type="ORF">Goshw_018738</name>
</gene>
<feature type="transmembrane region" description="Helical" evidence="1">
    <location>
        <begin position="12"/>
        <end position="28"/>
    </location>
</feature>
<keyword evidence="1" id="KW-0472">Membrane</keyword>
<dbReference type="EMBL" id="JABFAF010000001">
    <property type="protein sequence ID" value="MBA0847486.1"/>
    <property type="molecule type" value="Genomic_DNA"/>
</dbReference>
<keyword evidence="1" id="KW-0812">Transmembrane</keyword>
<evidence type="ECO:0000313" key="3">
    <source>
        <dbReference type="Proteomes" id="UP000593576"/>
    </source>
</evidence>
<sequence length="30" mass="3600">MGIFLSELLFDSAFAIVMFMSNFWMLYIDF</sequence>
<dbReference type="OrthoDB" id="999812at2759"/>
<comment type="caution">
    <text evidence="2">The sequence shown here is derived from an EMBL/GenBank/DDBJ whole genome shotgun (WGS) entry which is preliminary data.</text>
</comment>
<keyword evidence="3" id="KW-1185">Reference proteome</keyword>
<name>A0A7J9KM79_GOSSC</name>
<dbReference type="Proteomes" id="UP000593576">
    <property type="component" value="Unassembled WGS sequence"/>
</dbReference>
<proteinExistence type="predicted"/>
<organism evidence="2 3">
    <name type="scientific">Gossypium schwendimanii</name>
    <name type="common">Cotton</name>
    <dbReference type="NCBI Taxonomy" id="34291"/>
    <lineage>
        <taxon>Eukaryota</taxon>
        <taxon>Viridiplantae</taxon>
        <taxon>Streptophyta</taxon>
        <taxon>Embryophyta</taxon>
        <taxon>Tracheophyta</taxon>
        <taxon>Spermatophyta</taxon>
        <taxon>Magnoliopsida</taxon>
        <taxon>eudicotyledons</taxon>
        <taxon>Gunneridae</taxon>
        <taxon>Pentapetalae</taxon>
        <taxon>rosids</taxon>
        <taxon>malvids</taxon>
        <taxon>Malvales</taxon>
        <taxon>Malvaceae</taxon>
        <taxon>Malvoideae</taxon>
        <taxon>Gossypium</taxon>
    </lineage>
</organism>
<reference evidence="2 3" key="1">
    <citation type="journal article" date="2019" name="Genome Biol. Evol.">
        <title>Insights into the evolution of the New World diploid cottons (Gossypium, subgenus Houzingenia) based on genome sequencing.</title>
        <authorList>
            <person name="Grover C.E."/>
            <person name="Arick M.A. 2nd"/>
            <person name="Thrash A."/>
            <person name="Conover J.L."/>
            <person name="Sanders W.S."/>
            <person name="Peterson D.G."/>
            <person name="Frelichowski J.E."/>
            <person name="Scheffler J.A."/>
            <person name="Scheffler B.E."/>
            <person name="Wendel J.F."/>
        </authorList>
    </citation>
    <scope>NUCLEOTIDE SEQUENCE [LARGE SCALE GENOMIC DNA]</scope>
    <source>
        <strain evidence="2">1</strain>
        <tissue evidence="2">Leaf</tissue>
    </source>
</reference>
<evidence type="ECO:0000313" key="2">
    <source>
        <dbReference type="EMBL" id="MBA0847486.1"/>
    </source>
</evidence>
<accession>A0A7J9KM79</accession>